<organism evidence="1">
    <name type="scientific">Arundo donax</name>
    <name type="common">Giant reed</name>
    <name type="synonym">Donax arundinaceus</name>
    <dbReference type="NCBI Taxonomy" id="35708"/>
    <lineage>
        <taxon>Eukaryota</taxon>
        <taxon>Viridiplantae</taxon>
        <taxon>Streptophyta</taxon>
        <taxon>Embryophyta</taxon>
        <taxon>Tracheophyta</taxon>
        <taxon>Spermatophyta</taxon>
        <taxon>Magnoliopsida</taxon>
        <taxon>Liliopsida</taxon>
        <taxon>Poales</taxon>
        <taxon>Poaceae</taxon>
        <taxon>PACMAD clade</taxon>
        <taxon>Arundinoideae</taxon>
        <taxon>Arundineae</taxon>
        <taxon>Arundo</taxon>
    </lineage>
</organism>
<name>A0A0A9EB69_ARUDO</name>
<sequence length="39" mass="4347">MEASVAFRGKCYRSILSTDLNLIEAQSNSARGKQKLRCT</sequence>
<reference evidence="1" key="2">
    <citation type="journal article" date="2015" name="Data Brief">
        <title>Shoot transcriptome of the giant reed, Arundo donax.</title>
        <authorList>
            <person name="Barrero R.A."/>
            <person name="Guerrero F.D."/>
            <person name="Moolhuijzen P."/>
            <person name="Goolsby J.A."/>
            <person name="Tidwell J."/>
            <person name="Bellgard S.E."/>
            <person name="Bellgard M.I."/>
        </authorList>
    </citation>
    <scope>NUCLEOTIDE SEQUENCE</scope>
    <source>
        <tissue evidence="1">Shoot tissue taken approximately 20 cm above the soil surface</tissue>
    </source>
</reference>
<evidence type="ECO:0000313" key="1">
    <source>
        <dbReference type="EMBL" id="JAD93232.1"/>
    </source>
</evidence>
<accession>A0A0A9EB69</accession>
<protein>
    <submittedName>
        <fullName evidence="1">Uncharacterized protein</fullName>
    </submittedName>
</protein>
<dbReference type="EMBL" id="GBRH01204663">
    <property type="protein sequence ID" value="JAD93232.1"/>
    <property type="molecule type" value="Transcribed_RNA"/>
</dbReference>
<proteinExistence type="predicted"/>
<reference evidence="1" key="1">
    <citation type="submission" date="2014-09" db="EMBL/GenBank/DDBJ databases">
        <authorList>
            <person name="Magalhaes I.L.F."/>
            <person name="Oliveira U."/>
            <person name="Santos F.R."/>
            <person name="Vidigal T.H.D.A."/>
            <person name="Brescovit A.D."/>
            <person name="Santos A.J."/>
        </authorList>
    </citation>
    <scope>NUCLEOTIDE SEQUENCE</scope>
    <source>
        <tissue evidence="1">Shoot tissue taken approximately 20 cm above the soil surface</tissue>
    </source>
</reference>
<dbReference type="AlphaFoldDB" id="A0A0A9EB69"/>